<dbReference type="SMART" id="SM01415">
    <property type="entry name" value="DUF106"/>
    <property type="match status" value="1"/>
</dbReference>
<evidence type="ECO:0000313" key="7">
    <source>
        <dbReference type="Proteomes" id="UP000245829"/>
    </source>
</evidence>
<dbReference type="GO" id="GO:0016020">
    <property type="term" value="C:membrane"/>
    <property type="evidence" value="ECO:0007669"/>
    <property type="project" value="UniProtKB-SubCell"/>
</dbReference>
<feature type="transmembrane region" description="Helical" evidence="5">
    <location>
        <begin position="129"/>
        <end position="149"/>
    </location>
</feature>
<dbReference type="InterPro" id="IPR038978">
    <property type="entry name" value="MJ0935"/>
</dbReference>
<keyword evidence="3 5" id="KW-1133">Transmembrane helix</keyword>
<dbReference type="Proteomes" id="UP000245829">
    <property type="component" value="Unassembled WGS sequence"/>
</dbReference>
<reference evidence="6 7" key="1">
    <citation type="submission" date="2018-05" db="EMBL/GenBank/DDBJ databases">
        <title>genome sequencing of Nitrosopumilus sp. NM25.</title>
        <authorList>
            <person name="Mori K."/>
            <person name="Nakagawa T."/>
        </authorList>
    </citation>
    <scope>NUCLEOTIDE SEQUENCE [LARGE SCALE GENOMIC DNA]</scope>
    <source>
        <strain evidence="6 7">NM25</strain>
    </source>
</reference>
<organism evidence="6 7">
    <name type="scientific">Nitrosopumilus zosterae</name>
    <dbReference type="NCBI Taxonomy" id="718286"/>
    <lineage>
        <taxon>Archaea</taxon>
        <taxon>Nitrososphaerota</taxon>
        <taxon>Nitrososphaeria</taxon>
        <taxon>Nitrosopumilales</taxon>
        <taxon>Nitrosopumilaceae</taxon>
        <taxon>Nitrosopumilus</taxon>
    </lineage>
</organism>
<evidence type="ECO:0000313" key="6">
    <source>
        <dbReference type="EMBL" id="GBH34174.1"/>
    </source>
</evidence>
<accession>A0A2S2KRD8</accession>
<dbReference type="InterPro" id="IPR002809">
    <property type="entry name" value="EMC3/TMCO1"/>
</dbReference>
<dbReference type="RefSeq" id="WP_109876796.1">
    <property type="nucleotide sequence ID" value="NZ_AP026695.1"/>
</dbReference>
<dbReference type="PANTHER" id="PTHR42198:SF1">
    <property type="entry name" value="INTEGRAL MEMBRANE PROTEIN"/>
    <property type="match status" value="1"/>
</dbReference>
<comment type="caution">
    <text evidence="6">The sequence shown here is derived from an EMBL/GenBank/DDBJ whole genome shotgun (WGS) entry which is preliminary data.</text>
</comment>
<dbReference type="OrthoDB" id="8553at2157"/>
<keyword evidence="4 5" id="KW-0472">Membrane</keyword>
<evidence type="ECO:0000256" key="5">
    <source>
        <dbReference type="SAM" id="Phobius"/>
    </source>
</evidence>
<dbReference type="GeneID" id="76208705"/>
<dbReference type="EMBL" id="BGKI01000004">
    <property type="protein sequence ID" value="GBH34174.1"/>
    <property type="molecule type" value="Genomic_DNA"/>
</dbReference>
<keyword evidence="7" id="KW-1185">Reference proteome</keyword>
<dbReference type="Pfam" id="PF01956">
    <property type="entry name" value="EMC3_TMCO1"/>
    <property type="match status" value="1"/>
</dbReference>
<protein>
    <submittedName>
        <fullName evidence="6">Membrane protein</fullName>
    </submittedName>
</protein>
<comment type="subcellular location">
    <subcellularLocation>
        <location evidence="1">Membrane</location>
        <topology evidence="1">Multi-pass membrane protein</topology>
    </subcellularLocation>
</comment>
<name>A0A2S2KRD8_9ARCH</name>
<proteinExistence type="predicted"/>
<gene>
    <name evidence="6" type="ORF">NZNM25_09650</name>
</gene>
<sequence>MVEWLDHNAILLFLNSIFLQGDNGGIFGFLGQNRGALGSDDPIVKGLVPTLFGVTGFGIVLNFFNSTVRKKLVDQTKLNRIMKETRAWQKERMDAMRAKDQAKITQLNKKSSYMNKMSMEMMQMNMKPMMITFVPLILIFYLVLPHLFAHTVALSPISLNVFPGNFFHLTCTALQAMEEGNVCYGHENALYLWAWYFLSSISFSGIIMKVTKTSMGLS</sequence>
<feature type="transmembrane region" description="Helical" evidence="5">
    <location>
        <begin position="190"/>
        <end position="208"/>
    </location>
</feature>
<evidence type="ECO:0000256" key="4">
    <source>
        <dbReference type="ARBA" id="ARBA00023136"/>
    </source>
</evidence>
<keyword evidence="2 5" id="KW-0812">Transmembrane</keyword>
<dbReference type="PANTHER" id="PTHR42198">
    <property type="entry name" value="INTEGRAL MEMBRANE PROTEIN"/>
    <property type="match status" value="1"/>
</dbReference>
<feature type="transmembrane region" description="Helical" evidence="5">
    <location>
        <begin position="43"/>
        <end position="64"/>
    </location>
</feature>
<evidence type="ECO:0000256" key="1">
    <source>
        <dbReference type="ARBA" id="ARBA00004141"/>
    </source>
</evidence>
<evidence type="ECO:0000256" key="3">
    <source>
        <dbReference type="ARBA" id="ARBA00022989"/>
    </source>
</evidence>
<evidence type="ECO:0000256" key="2">
    <source>
        <dbReference type="ARBA" id="ARBA00022692"/>
    </source>
</evidence>
<dbReference type="AlphaFoldDB" id="A0A2S2KRD8"/>